<dbReference type="Pfam" id="PF06527">
    <property type="entry name" value="TniQ"/>
    <property type="match status" value="1"/>
</dbReference>
<evidence type="ECO:0000313" key="3">
    <source>
        <dbReference type="Proteomes" id="UP000093757"/>
    </source>
</evidence>
<organism evidence="2 3">
    <name type="scientific">Mycobacterium gordonae</name>
    <dbReference type="NCBI Taxonomy" id="1778"/>
    <lineage>
        <taxon>Bacteria</taxon>
        <taxon>Bacillati</taxon>
        <taxon>Actinomycetota</taxon>
        <taxon>Actinomycetes</taxon>
        <taxon>Mycobacteriales</taxon>
        <taxon>Mycobacteriaceae</taxon>
        <taxon>Mycobacterium</taxon>
    </lineage>
</organism>
<dbReference type="InterPro" id="IPR009492">
    <property type="entry name" value="TniQ"/>
</dbReference>
<comment type="caution">
    <text evidence="2">The sequence shown here is derived from an EMBL/GenBank/DDBJ whole genome shotgun (WGS) entry which is preliminary data.</text>
</comment>
<sequence>MDMTVGVLARMVGLSVATRPAWIRWIGPDELNALEAATGVSGVSIQSMTLQAYDTRALGLQPISHRLDPAFPFGALPRSRFCPRCLRATQGRWQLGWRLGWSFLCVEHRCLLVDVCPNCGKHQRRQQNYSRTPTPTKCACGCDLIGVRSQTLGDEHPFVEAQRVVSEIIAGEVATFGIFATMHTSAREALTQIRSIANRVLNYASIHGLEAVQPSELTDGLRADVIAGKPSQARHTLNDSAPARAVDTAIGVSAALSILRLPDVSRAGVSARWIVDGQNADTGPAELRSCGRDGALSAAIAIEARRPALGPELQLRYRAAVTMPCAPDIDLPRVSSIAASLPSVLWREWSDRLLLDVRRTLAMRRTLSCATLLVGSTVKPVAAARLLGEVITPNALNHRLWVLQGSAYWLPMCAALIRLSDYLDANGALIDYGRRRRLDYSTLLRNDAWQQMRRSDGSQLRIRSVAAARSYLVAELGGSARRDTQDVVSVAAFEKALTSDLRTTLAVRAQTFLFEQGIDEPVSWHPPLGLLKDLALPQPKMTRVGTHAQQTQCAG</sequence>
<dbReference type="AlphaFoldDB" id="A0A1A6B905"/>
<accession>A0A1A6B905</accession>
<reference evidence="2 3" key="1">
    <citation type="submission" date="2016-06" db="EMBL/GenBank/DDBJ databases">
        <authorList>
            <person name="Kjaerup R.B."/>
            <person name="Dalgaard T.S."/>
            <person name="Juul-Madsen H.R."/>
        </authorList>
    </citation>
    <scope>NUCLEOTIDE SEQUENCE [LARGE SCALE GENOMIC DNA]</scope>
    <source>
        <strain evidence="2 3">1245752.6</strain>
    </source>
</reference>
<evidence type="ECO:0000259" key="1">
    <source>
        <dbReference type="Pfam" id="PF06527"/>
    </source>
</evidence>
<evidence type="ECO:0000313" key="2">
    <source>
        <dbReference type="EMBL" id="OBR98723.1"/>
    </source>
</evidence>
<feature type="domain" description="TniQ" evidence="1">
    <location>
        <begin position="30"/>
        <end position="112"/>
    </location>
</feature>
<protein>
    <recommendedName>
        <fullName evidence="1">TniQ domain-containing protein</fullName>
    </recommendedName>
</protein>
<gene>
    <name evidence="2" type="ORF">A9W98_34150</name>
</gene>
<proteinExistence type="predicted"/>
<name>A0A1A6B905_MYCGO</name>
<dbReference type="Proteomes" id="UP000093757">
    <property type="component" value="Unassembled WGS sequence"/>
</dbReference>
<dbReference type="EMBL" id="MAEM01000507">
    <property type="protein sequence ID" value="OBR98723.1"/>
    <property type="molecule type" value="Genomic_DNA"/>
</dbReference>